<evidence type="ECO:0000313" key="6">
    <source>
        <dbReference type="EMBL" id="AGW14508.1"/>
    </source>
</evidence>
<proteinExistence type="predicted"/>
<dbReference type="Proteomes" id="UP000016587">
    <property type="component" value="Chromosome"/>
</dbReference>
<dbReference type="PANTHER" id="PTHR43687:SF1">
    <property type="entry name" value="FERREDOXIN III"/>
    <property type="match status" value="1"/>
</dbReference>
<evidence type="ECO:0000259" key="5">
    <source>
        <dbReference type="PROSITE" id="PS51379"/>
    </source>
</evidence>
<gene>
    <name evidence="6" type="ORF">DGI_2778</name>
</gene>
<evidence type="ECO:0000256" key="3">
    <source>
        <dbReference type="ARBA" id="ARBA00023004"/>
    </source>
</evidence>
<dbReference type="InterPro" id="IPR017900">
    <property type="entry name" value="4Fe4S_Fe_S_CS"/>
</dbReference>
<keyword evidence="3" id="KW-0408">Iron</keyword>
<reference evidence="7" key="2">
    <citation type="submission" date="2013-07" db="EMBL/GenBank/DDBJ databases">
        <authorList>
            <person name="Morais-Silva F.O."/>
            <person name="Rezende A.M."/>
            <person name="Pimentel C."/>
            <person name="Resende D.M."/>
            <person name="Santos C.I."/>
            <person name="Clemente C."/>
            <person name="de Oliveira L.M."/>
            <person name="da Silva S.M."/>
            <person name="Costa D.A."/>
            <person name="Varela-Raposo A."/>
            <person name="Horacio E.C.A."/>
            <person name="Matos M."/>
            <person name="Flores O."/>
            <person name="Ruiz J.C."/>
            <person name="Rodrigues-Pousada C."/>
        </authorList>
    </citation>
    <scope>NUCLEOTIDE SEQUENCE [LARGE SCALE GENOMIC DNA]</scope>
    <source>
        <strain evidence="7">ATCC 19364 / DSM 1382 / NCIMB 9332 / VKM B-1759</strain>
    </source>
</reference>
<feature type="domain" description="4Fe-4S ferredoxin-type" evidence="5">
    <location>
        <begin position="82"/>
        <end position="111"/>
    </location>
</feature>
<dbReference type="PROSITE" id="PS51379">
    <property type="entry name" value="4FE4S_FER_2"/>
    <property type="match status" value="2"/>
</dbReference>
<dbReference type="PATRIC" id="fig|1121448.10.peg.2742"/>
<organism evidence="6 7">
    <name type="scientific">Megalodesulfovibrio gigas (strain ATCC 19364 / DSM 1382 / NCIMB 9332 / VKM B-1759)</name>
    <name type="common">Desulfovibrio gigas</name>
    <dbReference type="NCBI Taxonomy" id="1121448"/>
    <lineage>
        <taxon>Bacteria</taxon>
        <taxon>Pseudomonadati</taxon>
        <taxon>Thermodesulfobacteriota</taxon>
        <taxon>Desulfovibrionia</taxon>
        <taxon>Desulfovibrionales</taxon>
        <taxon>Desulfovibrionaceae</taxon>
        <taxon>Megalodesulfovibrio</taxon>
    </lineage>
</organism>
<accession>T2GDY1</accession>
<dbReference type="STRING" id="1121448.DGI_2778"/>
<dbReference type="Gene3D" id="3.30.70.260">
    <property type="match status" value="1"/>
</dbReference>
<dbReference type="PANTHER" id="PTHR43687">
    <property type="entry name" value="ADENYLYLSULFATE REDUCTASE, BETA SUBUNIT"/>
    <property type="match status" value="1"/>
</dbReference>
<keyword evidence="1" id="KW-0004">4Fe-4S</keyword>
<sequence length="147" mass="16289">MADCLKGYRKIVLLTFPPEVSGNPVVCVIAKKYDISFSILQAQITPRKEGHMTLELCGPEENYKLAMAYLQEQGVRITPAAETISRDDDSCVHCGMCTAMCPNDSLSLDPVTRRVLFDSERCTACGMCTRVCPVKAMHADVDMEQLH</sequence>
<keyword evidence="7" id="KW-1185">Reference proteome</keyword>
<dbReference type="SUPFAM" id="SSF55021">
    <property type="entry name" value="ACT-like"/>
    <property type="match status" value="1"/>
</dbReference>
<dbReference type="InterPro" id="IPR050572">
    <property type="entry name" value="Fe-S_Ferredoxin"/>
</dbReference>
<dbReference type="Pfam" id="PF12838">
    <property type="entry name" value="Fer4_7"/>
    <property type="match status" value="1"/>
</dbReference>
<dbReference type="SMART" id="SM00930">
    <property type="entry name" value="NIL"/>
    <property type="match status" value="1"/>
</dbReference>
<dbReference type="RefSeq" id="WP_021761534.1">
    <property type="nucleotide sequence ID" value="NC_022444.1"/>
</dbReference>
<dbReference type="Pfam" id="PF09383">
    <property type="entry name" value="NIL"/>
    <property type="match status" value="1"/>
</dbReference>
<dbReference type="InterPro" id="IPR018449">
    <property type="entry name" value="NIL_domain"/>
</dbReference>
<dbReference type="KEGG" id="dgg:DGI_2778"/>
<evidence type="ECO:0000313" key="7">
    <source>
        <dbReference type="Proteomes" id="UP000016587"/>
    </source>
</evidence>
<reference evidence="6 7" key="1">
    <citation type="journal article" date="2013" name="J. Bacteriol.">
        <title>Roles of HynAB and Ech, the only two hydrogenases found in the model sulfate reducer Desulfovibrio gigas.</title>
        <authorList>
            <person name="Morais-Silva F.O."/>
            <person name="Santos C.I."/>
            <person name="Rodrigues R."/>
            <person name="Pereira I.A."/>
            <person name="Rodrigues-Pousada C."/>
        </authorList>
    </citation>
    <scope>NUCLEOTIDE SEQUENCE [LARGE SCALE GENOMIC DNA]</scope>
    <source>
        <strain evidence="7">ATCC 19364 / DSM 1382 / NCIMB 9332 / VKM B-1759</strain>
    </source>
</reference>
<evidence type="ECO:0000256" key="2">
    <source>
        <dbReference type="ARBA" id="ARBA00022723"/>
    </source>
</evidence>
<feature type="domain" description="4Fe-4S ferredoxin-type" evidence="5">
    <location>
        <begin position="113"/>
        <end position="142"/>
    </location>
</feature>
<dbReference type="PROSITE" id="PS00198">
    <property type="entry name" value="4FE4S_FER_1"/>
    <property type="match status" value="1"/>
</dbReference>
<evidence type="ECO:0000256" key="1">
    <source>
        <dbReference type="ARBA" id="ARBA00022485"/>
    </source>
</evidence>
<dbReference type="GO" id="GO:0046872">
    <property type="term" value="F:metal ion binding"/>
    <property type="evidence" value="ECO:0007669"/>
    <property type="project" value="UniProtKB-KW"/>
</dbReference>
<keyword evidence="2" id="KW-0479">Metal-binding</keyword>
<dbReference type="InterPro" id="IPR045865">
    <property type="entry name" value="ACT-like_dom_sf"/>
</dbReference>
<dbReference type="AlphaFoldDB" id="T2GDY1"/>
<dbReference type="HOGENOM" id="CLU_152999_0_0_7"/>
<protein>
    <submittedName>
        <fullName evidence="6">Putative NIL domain-containing protein</fullName>
    </submittedName>
</protein>
<dbReference type="InterPro" id="IPR017896">
    <property type="entry name" value="4Fe4S_Fe-S-bd"/>
</dbReference>
<dbReference type="eggNOG" id="COG1148">
    <property type="taxonomic scope" value="Bacteria"/>
</dbReference>
<dbReference type="OrthoDB" id="9808559at2"/>
<dbReference type="SUPFAM" id="SSF54862">
    <property type="entry name" value="4Fe-4S ferredoxins"/>
    <property type="match status" value="1"/>
</dbReference>
<dbReference type="GO" id="GO:0051539">
    <property type="term" value="F:4 iron, 4 sulfur cluster binding"/>
    <property type="evidence" value="ECO:0007669"/>
    <property type="project" value="UniProtKB-KW"/>
</dbReference>
<keyword evidence="4" id="KW-0411">Iron-sulfur</keyword>
<name>T2GDY1_MEGG1</name>
<evidence type="ECO:0000256" key="4">
    <source>
        <dbReference type="ARBA" id="ARBA00023014"/>
    </source>
</evidence>
<dbReference type="Gene3D" id="3.30.70.20">
    <property type="match status" value="1"/>
</dbReference>
<dbReference type="EMBL" id="CP006585">
    <property type="protein sequence ID" value="AGW14508.1"/>
    <property type="molecule type" value="Genomic_DNA"/>
</dbReference>